<feature type="transmembrane region" description="Helical" evidence="1">
    <location>
        <begin position="14"/>
        <end position="33"/>
    </location>
</feature>
<dbReference type="EMBL" id="LT853692">
    <property type="protein sequence ID" value="SMQ45949.1"/>
    <property type="molecule type" value="Genomic_DNA"/>
</dbReference>
<gene>
    <name evidence="2" type="ORF">ZT3D7_G1094</name>
</gene>
<dbReference type="InterPro" id="IPR029044">
    <property type="entry name" value="Nucleotide-diphossugar_trans"/>
</dbReference>
<dbReference type="STRING" id="1276538.A0A1X7REV0"/>
<dbReference type="InterPro" id="IPR002495">
    <property type="entry name" value="Glyco_trans_8"/>
</dbReference>
<reference evidence="2 3" key="1">
    <citation type="submission" date="2016-06" db="EMBL/GenBank/DDBJ databases">
        <authorList>
            <person name="Kjaerup R.B."/>
            <person name="Dalgaard T.S."/>
            <person name="Juul-Madsen H.R."/>
        </authorList>
    </citation>
    <scope>NUCLEOTIDE SEQUENCE [LARGE SCALE GENOMIC DNA]</scope>
</reference>
<protein>
    <recommendedName>
        <fullName evidence="4">Nucleotide-diphospho-sugar transferase</fullName>
    </recommendedName>
</protein>
<sequence>MVLGGRNDRRRNPFFLTLLAAVLLLVFFTVSLPKRRDRLFILRTSEADQAASAGFQLELSSIKSKHAYATFLASDSEEDSYDSINEDKYFVATRILAYQLLHAPETRSNNSIPFVVLVNKHVSEAKRDRLRRDGAIVWEPKSVDPGWIRTGVPTWQFVLTKLRLWELVQFERICFLDGDTVLMKNLDSVFEEDAVLMSKTGNSQEALRDDEGKHPSDYSFAGIVEMNMEHHYPPTEANHDWPNGGYLNAGFFVMKPDLDMLEYYISLTKTPDRFEPLLPEQNLLNYAHRPEGNMPWKHLDTKWNMHYPTTEDIEGGVYSLHEKWWNPVHVELRPFLESWRWRMEGFWEGREVDARVR</sequence>
<keyword evidence="3" id="KW-1185">Reference proteome</keyword>
<dbReference type="Gene3D" id="3.90.550.10">
    <property type="entry name" value="Spore Coat Polysaccharide Biosynthesis Protein SpsA, Chain A"/>
    <property type="match status" value="1"/>
</dbReference>
<keyword evidence="1" id="KW-1133">Transmembrane helix</keyword>
<dbReference type="Proteomes" id="UP000215127">
    <property type="component" value="Chromosome 1"/>
</dbReference>
<organism evidence="2 3">
    <name type="scientific">Zymoseptoria tritici (strain ST99CH_3D7)</name>
    <dbReference type="NCBI Taxonomy" id="1276538"/>
    <lineage>
        <taxon>Eukaryota</taxon>
        <taxon>Fungi</taxon>
        <taxon>Dikarya</taxon>
        <taxon>Ascomycota</taxon>
        <taxon>Pezizomycotina</taxon>
        <taxon>Dothideomycetes</taxon>
        <taxon>Dothideomycetidae</taxon>
        <taxon>Mycosphaerellales</taxon>
        <taxon>Mycosphaerellaceae</taxon>
        <taxon>Zymoseptoria</taxon>
    </lineage>
</organism>
<keyword evidence="1" id="KW-0812">Transmembrane</keyword>
<dbReference type="PANTHER" id="PTHR11183">
    <property type="entry name" value="GLYCOGENIN SUBFAMILY MEMBER"/>
    <property type="match status" value="1"/>
</dbReference>
<dbReference type="Pfam" id="PF01501">
    <property type="entry name" value="Glyco_transf_8"/>
    <property type="match status" value="1"/>
</dbReference>
<dbReference type="AlphaFoldDB" id="A0A1X7REV0"/>
<proteinExistence type="predicted"/>
<evidence type="ECO:0000256" key="1">
    <source>
        <dbReference type="SAM" id="Phobius"/>
    </source>
</evidence>
<evidence type="ECO:0008006" key="4">
    <source>
        <dbReference type="Google" id="ProtNLM"/>
    </source>
</evidence>
<keyword evidence="1" id="KW-0472">Membrane</keyword>
<evidence type="ECO:0000313" key="2">
    <source>
        <dbReference type="EMBL" id="SMQ45949.1"/>
    </source>
</evidence>
<dbReference type="GO" id="GO:0016757">
    <property type="term" value="F:glycosyltransferase activity"/>
    <property type="evidence" value="ECO:0007669"/>
    <property type="project" value="InterPro"/>
</dbReference>
<dbReference type="SUPFAM" id="SSF53448">
    <property type="entry name" value="Nucleotide-diphospho-sugar transferases"/>
    <property type="match status" value="1"/>
</dbReference>
<name>A0A1X7REV0_ZYMT9</name>
<evidence type="ECO:0000313" key="3">
    <source>
        <dbReference type="Proteomes" id="UP000215127"/>
    </source>
</evidence>
<accession>A0A1X7REV0</accession>
<dbReference type="InterPro" id="IPR050587">
    <property type="entry name" value="GNT1/Glycosyltrans_8"/>
</dbReference>